<evidence type="ECO:0000313" key="3">
    <source>
        <dbReference type="Proteomes" id="UP001176891"/>
    </source>
</evidence>
<evidence type="ECO:0000313" key="2">
    <source>
        <dbReference type="EMBL" id="MDO5987382.1"/>
    </source>
</evidence>
<feature type="transmembrane region" description="Helical" evidence="1">
    <location>
        <begin position="258"/>
        <end position="276"/>
    </location>
</feature>
<evidence type="ECO:0008006" key="4">
    <source>
        <dbReference type="Google" id="ProtNLM"/>
    </source>
</evidence>
<keyword evidence="1" id="KW-0812">Transmembrane</keyword>
<keyword evidence="3" id="KW-1185">Reference proteome</keyword>
<accession>A0ABT8X0Y3</accession>
<keyword evidence="1" id="KW-1133">Transmembrane helix</keyword>
<feature type="transmembrane region" description="Helical" evidence="1">
    <location>
        <begin position="213"/>
        <end position="238"/>
    </location>
</feature>
<dbReference type="EMBL" id="JAUOEM010000002">
    <property type="protein sequence ID" value="MDO5987382.1"/>
    <property type="molecule type" value="Genomic_DNA"/>
</dbReference>
<evidence type="ECO:0000256" key="1">
    <source>
        <dbReference type="SAM" id="Phobius"/>
    </source>
</evidence>
<feature type="transmembrane region" description="Helical" evidence="1">
    <location>
        <begin position="187"/>
        <end position="206"/>
    </location>
</feature>
<feature type="transmembrane region" description="Helical" evidence="1">
    <location>
        <begin position="12"/>
        <end position="33"/>
    </location>
</feature>
<comment type="caution">
    <text evidence="2">The sequence shown here is derived from an EMBL/GenBank/DDBJ whole genome shotgun (WGS) entry which is preliminary data.</text>
</comment>
<reference evidence="2" key="1">
    <citation type="submission" date="2023-07" db="EMBL/GenBank/DDBJ databases">
        <title>Two novel species in the genus Flavivirga.</title>
        <authorList>
            <person name="Kwon K."/>
        </authorList>
    </citation>
    <scope>NUCLEOTIDE SEQUENCE</scope>
    <source>
        <strain evidence="2">KACC 14157</strain>
    </source>
</reference>
<name>A0ABT8X0Y3_9FLAO</name>
<feature type="transmembrane region" description="Helical" evidence="1">
    <location>
        <begin position="163"/>
        <end position="181"/>
    </location>
</feature>
<feature type="transmembrane region" description="Helical" evidence="1">
    <location>
        <begin position="104"/>
        <end position="126"/>
    </location>
</feature>
<proteinExistence type="predicted"/>
<dbReference type="RefSeq" id="WP_303281931.1">
    <property type="nucleotide sequence ID" value="NZ_BAABCZ010000005.1"/>
</dbReference>
<dbReference type="Proteomes" id="UP001176891">
    <property type="component" value="Unassembled WGS sequence"/>
</dbReference>
<feature type="transmembrane region" description="Helical" evidence="1">
    <location>
        <begin position="70"/>
        <end position="92"/>
    </location>
</feature>
<protein>
    <recommendedName>
        <fullName evidence="4">DoxX family protein</fullName>
    </recommendedName>
</protein>
<gene>
    <name evidence="2" type="ORF">Q4Q39_08245</name>
</gene>
<sequence length="414" mass="48514">MNSLKKISIRFLLVYLMLYIFPFPFSYIPFGIGDTISKFVASFWEQYTTLFANFIFGYKKKISFIGSGDNTYGFLLLATRLLSSLIIILIWSGLDRLKRDEKSLWTYLIVALRYYLAFIMFFYGFLKIFYLQFTELDFFDLTRTFGDSSPMLLLWRFMGYSEAYSVFTGLIEVLGGIFLLFRHTKLLGGFITFGVMLHVFILNMTFDVPVKILSFHLCFIALIIISSNIKNVYHFFFLNKPTIPNQIEPYVLKGINRYGVYFLKGFLICFVLFNIINKNVKRKKEKAEPSTLYGLYHVSDFTVNGNSKPPLTTDKQRWKKLIIDKRSSKIINMDDSGMAMRHEIDTTSKLLTLISYSNDDVKFTLEYKKKDSVLYLKSILNNDTINITGLKKDREDFFLIKRGFNWINEFPVQR</sequence>
<keyword evidence="1" id="KW-0472">Membrane</keyword>
<organism evidence="2 3">
    <name type="scientific">Flavivirga amylovorans</name>
    <dbReference type="NCBI Taxonomy" id="870486"/>
    <lineage>
        <taxon>Bacteria</taxon>
        <taxon>Pseudomonadati</taxon>
        <taxon>Bacteroidota</taxon>
        <taxon>Flavobacteriia</taxon>
        <taxon>Flavobacteriales</taxon>
        <taxon>Flavobacteriaceae</taxon>
        <taxon>Flavivirga</taxon>
    </lineage>
</organism>